<gene>
    <name evidence="9" type="primary">sigM</name>
    <name evidence="9" type="ORF">K7395_17690</name>
</gene>
<dbReference type="InterPro" id="IPR014284">
    <property type="entry name" value="RNA_pol_sigma-70_dom"/>
</dbReference>
<organism evidence="9 10">
    <name type="scientific">Streptomyces filamentosus</name>
    <name type="common">Streptomyces roseosporus</name>
    <dbReference type="NCBI Taxonomy" id="67294"/>
    <lineage>
        <taxon>Bacteria</taxon>
        <taxon>Bacillati</taxon>
        <taxon>Actinomycetota</taxon>
        <taxon>Actinomycetes</taxon>
        <taxon>Kitasatosporales</taxon>
        <taxon>Streptomycetaceae</taxon>
        <taxon>Streptomyces</taxon>
    </lineage>
</organism>
<dbReference type="PANTHER" id="PTHR43133">
    <property type="entry name" value="RNA POLYMERASE ECF-TYPE SIGMA FACTO"/>
    <property type="match status" value="1"/>
</dbReference>
<keyword evidence="2" id="KW-0805">Transcription regulation</keyword>
<dbReference type="Gene3D" id="1.10.1740.10">
    <property type="match status" value="1"/>
</dbReference>
<proteinExistence type="inferred from homology"/>
<dbReference type="Proteomes" id="UP001056079">
    <property type="component" value="Chromosome"/>
</dbReference>
<dbReference type="InterPro" id="IPR007627">
    <property type="entry name" value="RNA_pol_sigma70_r2"/>
</dbReference>
<dbReference type="InterPro" id="IPR039425">
    <property type="entry name" value="RNA_pol_sigma-70-like"/>
</dbReference>
<reference evidence="9" key="1">
    <citation type="submission" date="2021-08" db="EMBL/GenBank/DDBJ databases">
        <title>DNA methylation of m4C regulates biosynthesis of daptomycin in Streptomyces roseosporus L30.</title>
        <authorList>
            <person name="Fang J.-L."/>
        </authorList>
    </citation>
    <scope>NUCLEOTIDE SEQUENCE</scope>
    <source>
        <strain evidence="9">L30</strain>
    </source>
</reference>
<dbReference type="SUPFAM" id="SSF88659">
    <property type="entry name" value="Sigma3 and sigma4 domains of RNA polymerase sigma factors"/>
    <property type="match status" value="1"/>
</dbReference>
<dbReference type="NCBIfam" id="NF007225">
    <property type="entry name" value="PRK09643.1"/>
    <property type="match status" value="1"/>
</dbReference>
<evidence type="ECO:0000256" key="1">
    <source>
        <dbReference type="ARBA" id="ARBA00010641"/>
    </source>
</evidence>
<evidence type="ECO:0000313" key="9">
    <source>
        <dbReference type="EMBL" id="USC48432.1"/>
    </source>
</evidence>
<evidence type="ECO:0000259" key="7">
    <source>
        <dbReference type="Pfam" id="PF04542"/>
    </source>
</evidence>
<dbReference type="InterPro" id="IPR036388">
    <property type="entry name" value="WH-like_DNA-bd_sf"/>
</dbReference>
<feature type="region of interest" description="Disordered" evidence="6">
    <location>
        <begin position="188"/>
        <end position="239"/>
    </location>
</feature>
<dbReference type="EMBL" id="CP098609">
    <property type="protein sequence ID" value="USC48432.1"/>
    <property type="molecule type" value="Genomic_DNA"/>
</dbReference>
<dbReference type="NCBIfam" id="TIGR02937">
    <property type="entry name" value="sigma70-ECF"/>
    <property type="match status" value="1"/>
</dbReference>
<dbReference type="Gene3D" id="1.10.10.10">
    <property type="entry name" value="Winged helix-like DNA-binding domain superfamily/Winged helix DNA-binding domain"/>
    <property type="match status" value="1"/>
</dbReference>
<keyword evidence="3" id="KW-0731">Sigma factor</keyword>
<evidence type="ECO:0000256" key="2">
    <source>
        <dbReference type="ARBA" id="ARBA00023015"/>
    </source>
</evidence>
<keyword evidence="4" id="KW-0238">DNA-binding</keyword>
<dbReference type="PANTHER" id="PTHR43133:SF50">
    <property type="entry name" value="ECF RNA POLYMERASE SIGMA FACTOR SIGM"/>
    <property type="match status" value="1"/>
</dbReference>
<protein>
    <submittedName>
        <fullName evidence="9">RNA polymerase sigma factor SigM</fullName>
    </submittedName>
</protein>
<accession>A0ABY4UZM4</accession>
<feature type="domain" description="RNA polymerase sigma-70 region 2" evidence="7">
    <location>
        <begin position="30"/>
        <end position="96"/>
    </location>
</feature>
<evidence type="ECO:0000313" key="10">
    <source>
        <dbReference type="Proteomes" id="UP001056079"/>
    </source>
</evidence>
<evidence type="ECO:0000256" key="6">
    <source>
        <dbReference type="SAM" id="MobiDB-lite"/>
    </source>
</evidence>
<sequence length="239" mass="25487">MGAGSAGTGPSDSDLLAQHVAGDPDAFGELVRRHRDRLWAVALRTLGDREEAADAVQDALVKAFRAAHTFRGQSAVTTWLHRITVNACLDRVRKAASRKTSPVDDAERLDQLLEPHESAEAPAVRQDLHRQLQKALDTLPAEQRAALVLVDMQGYPVAEAADILEVPTGTVKSRCARGRARLAPLVRHLRAETEGQTPDEENGADGRNRTREASVPPASGPRDAGASDPAATKGGGGRP</sequence>
<dbReference type="RefSeq" id="WP_006125996.1">
    <property type="nucleotide sequence ID" value="NZ_CP098609.1"/>
</dbReference>
<evidence type="ECO:0000256" key="4">
    <source>
        <dbReference type="ARBA" id="ARBA00023125"/>
    </source>
</evidence>
<evidence type="ECO:0000256" key="3">
    <source>
        <dbReference type="ARBA" id="ARBA00023082"/>
    </source>
</evidence>
<dbReference type="Pfam" id="PF08281">
    <property type="entry name" value="Sigma70_r4_2"/>
    <property type="match status" value="1"/>
</dbReference>
<dbReference type="InterPro" id="IPR013325">
    <property type="entry name" value="RNA_pol_sigma_r2"/>
</dbReference>
<evidence type="ECO:0000256" key="5">
    <source>
        <dbReference type="ARBA" id="ARBA00023163"/>
    </source>
</evidence>
<comment type="similarity">
    <text evidence="1">Belongs to the sigma-70 factor family. ECF subfamily.</text>
</comment>
<name>A0ABY4UZM4_STRFL</name>
<dbReference type="SUPFAM" id="SSF88946">
    <property type="entry name" value="Sigma2 domain of RNA polymerase sigma factors"/>
    <property type="match status" value="1"/>
</dbReference>
<dbReference type="CDD" id="cd06171">
    <property type="entry name" value="Sigma70_r4"/>
    <property type="match status" value="1"/>
</dbReference>
<evidence type="ECO:0000259" key="8">
    <source>
        <dbReference type="Pfam" id="PF08281"/>
    </source>
</evidence>
<keyword evidence="10" id="KW-1185">Reference proteome</keyword>
<keyword evidence="5" id="KW-0804">Transcription</keyword>
<dbReference type="Pfam" id="PF04542">
    <property type="entry name" value="Sigma70_r2"/>
    <property type="match status" value="1"/>
</dbReference>
<dbReference type="InterPro" id="IPR013324">
    <property type="entry name" value="RNA_pol_sigma_r3/r4-like"/>
</dbReference>
<feature type="domain" description="RNA polymerase sigma factor 70 region 4 type 2" evidence="8">
    <location>
        <begin position="130"/>
        <end position="182"/>
    </location>
</feature>
<dbReference type="InterPro" id="IPR013249">
    <property type="entry name" value="RNA_pol_sigma70_r4_t2"/>
</dbReference>